<proteinExistence type="predicted"/>
<reference evidence="2" key="1">
    <citation type="submission" date="2014-09" db="EMBL/GenBank/DDBJ databases">
        <authorList>
            <person name="Magalhaes I.L.F."/>
            <person name="Oliveira U."/>
            <person name="Santos F.R."/>
            <person name="Vidigal T.H.D.A."/>
            <person name="Brescovit A.D."/>
            <person name="Santos A.J."/>
        </authorList>
    </citation>
    <scope>NUCLEOTIDE SEQUENCE</scope>
    <source>
        <tissue evidence="2">Shoot tissue taken approximately 20 cm above the soil surface</tissue>
    </source>
</reference>
<evidence type="ECO:0000313" key="2">
    <source>
        <dbReference type="EMBL" id="JAD65777.1"/>
    </source>
</evidence>
<sequence>MHSHGEREVPVQTVNGPHVAYGRHGSTGCT</sequence>
<protein>
    <submittedName>
        <fullName evidence="2">Uncharacterized protein</fullName>
    </submittedName>
</protein>
<evidence type="ECO:0000256" key="1">
    <source>
        <dbReference type="SAM" id="MobiDB-lite"/>
    </source>
</evidence>
<organism evidence="2">
    <name type="scientific">Arundo donax</name>
    <name type="common">Giant reed</name>
    <name type="synonym">Donax arundinaceus</name>
    <dbReference type="NCBI Taxonomy" id="35708"/>
    <lineage>
        <taxon>Eukaryota</taxon>
        <taxon>Viridiplantae</taxon>
        <taxon>Streptophyta</taxon>
        <taxon>Embryophyta</taxon>
        <taxon>Tracheophyta</taxon>
        <taxon>Spermatophyta</taxon>
        <taxon>Magnoliopsida</taxon>
        <taxon>Liliopsida</taxon>
        <taxon>Poales</taxon>
        <taxon>Poaceae</taxon>
        <taxon>PACMAD clade</taxon>
        <taxon>Arundinoideae</taxon>
        <taxon>Arundineae</taxon>
        <taxon>Arundo</taxon>
    </lineage>
</organism>
<accession>A0A0A9C2K3</accession>
<dbReference type="AlphaFoldDB" id="A0A0A9C2K3"/>
<feature type="region of interest" description="Disordered" evidence="1">
    <location>
        <begin position="1"/>
        <end position="30"/>
    </location>
</feature>
<dbReference type="EMBL" id="GBRH01232118">
    <property type="protein sequence ID" value="JAD65777.1"/>
    <property type="molecule type" value="Transcribed_RNA"/>
</dbReference>
<name>A0A0A9C2K3_ARUDO</name>
<reference evidence="2" key="2">
    <citation type="journal article" date="2015" name="Data Brief">
        <title>Shoot transcriptome of the giant reed, Arundo donax.</title>
        <authorList>
            <person name="Barrero R.A."/>
            <person name="Guerrero F.D."/>
            <person name="Moolhuijzen P."/>
            <person name="Goolsby J.A."/>
            <person name="Tidwell J."/>
            <person name="Bellgard S.E."/>
            <person name="Bellgard M.I."/>
        </authorList>
    </citation>
    <scope>NUCLEOTIDE SEQUENCE</scope>
    <source>
        <tissue evidence="2">Shoot tissue taken approximately 20 cm above the soil surface</tissue>
    </source>
</reference>